<evidence type="ECO:0000256" key="7">
    <source>
        <dbReference type="SAM" id="Phobius"/>
    </source>
</evidence>
<dbReference type="PANTHER" id="PTHR33932:SF4">
    <property type="entry name" value="NA(+)_H(+) ANTIPORTER SUBUNIT B"/>
    <property type="match status" value="1"/>
</dbReference>
<feature type="domain" description="Na+/H+ antiporter MnhB subunit-related protein" evidence="8">
    <location>
        <begin position="205"/>
        <end position="326"/>
    </location>
</feature>
<dbReference type="RefSeq" id="WP_211334966.1">
    <property type="nucleotide sequence ID" value="NZ_RBXL01000001.1"/>
</dbReference>
<keyword evidence="12" id="KW-1185">Reference proteome</keyword>
<feature type="transmembrane region" description="Helical" evidence="7">
    <location>
        <begin position="42"/>
        <end position="64"/>
    </location>
</feature>
<dbReference type="NCBIfam" id="NF009161">
    <property type="entry name" value="PRK12507.1"/>
    <property type="match status" value="1"/>
</dbReference>
<keyword evidence="3" id="KW-1003">Cell membrane</keyword>
<dbReference type="Pfam" id="PF13244">
    <property type="entry name" value="MbhD"/>
    <property type="match status" value="1"/>
</dbReference>
<dbReference type="InterPro" id="IPR007182">
    <property type="entry name" value="MnhB"/>
</dbReference>
<feature type="transmembrane region" description="Helical" evidence="7">
    <location>
        <begin position="15"/>
        <end position="36"/>
    </location>
</feature>
<evidence type="ECO:0000256" key="6">
    <source>
        <dbReference type="ARBA" id="ARBA00023136"/>
    </source>
</evidence>
<evidence type="ECO:0000256" key="3">
    <source>
        <dbReference type="ARBA" id="ARBA00022475"/>
    </source>
</evidence>
<evidence type="ECO:0000313" key="12">
    <source>
        <dbReference type="Proteomes" id="UP000274556"/>
    </source>
</evidence>
<dbReference type="AlphaFoldDB" id="A0A495V4T7"/>
<dbReference type="GO" id="GO:0005886">
    <property type="term" value="C:plasma membrane"/>
    <property type="evidence" value="ECO:0007669"/>
    <property type="project" value="UniProtKB-SubCell"/>
</dbReference>
<evidence type="ECO:0000259" key="10">
    <source>
        <dbReference type="Pfam" id="PF20501"/>
    </source>
</evidence>
<organism evidence="11 12">
    <name type="scientific">Thiocapsa rosea</name>
    <dbReference type="NCBI Taxonomy" id="69360"/>
    <lineage>
        <taxon>Bacteria</taxon>
        <taxon>Pseudomonadati</taxon>
        <taxon>Pseudomonadota</taxon>
        <taxon>Gammaproteobacteria</taxon>
        <taxon>Chromatiales</taxon>
        <taxon>Chromatiaceae</taxon>
        <taxon>Thiocapsa</taxon>
    </lineage>
</organism>
<evidence type="ECO:0000256" key="1">
    <source>
        <dbReference type="ARBA" id="ARBA00004651"/>
    </source>
</evidence>
<name>A0A495V4T7_9GAMM</name>
<feature type="domain" description="MrpA C-terminal/MbhE" evidence="10">
    <location>
        <begin position="104"/>
        <end position="165"/>
    </location>
</feature>
<protein>
    <submittedName>
        <fullName evidence="11">Multisubunit sodium/proton antiporter MrpB subunit</fullName>
    </submittedName>
</protein>
<proteinExistence type="inferred from homology"/>
<keyword evidence="5 7" id="KW-1133">Transmembrane helix</keyword>
<evidence type="ECO:0000259" key="8">
    <source>
        <dbReference type="Pfam" id="PF04039"/>
    </source>
</evidence>
<dbReference type="Pfam" id="PF04039">
    <property type="entry name" value="MnhB"/>
    <property type="match status" value="1"/>
</dbReference>
<keyword evidence="6 7" id="KW-0472">Membrane</keyword>
<feature type="domain" description="MrpA C-terminal/MbhD" evidence="9">
    <location>
        <begin position="1"/>
        <end position="63"/>
    </location>
</feature>
<gene>
    <name evidence="11" type="ORF">BDD21_0678</name>
</gene>
<dbReference type="Pfam" id="PF20501">
    <property type="entry name" value="MbhE"/>
    <property type="match status" value="1"/>
</dbReference>
<feature type="transmembrane region" description="Helical" evidence="7">
    <location>
        <begin position="307"/>
        <end position="333"/>
    </location>
</feature>
<dbReference type="InterPro" id="IPR050622">
    <property type="entry name" value="CPA3_antiporter_subunitB"/>
</dbReference>
<feature type="transmembrane region" description="Helical" evidence="7">
    <location>
        <begin position="238"/>
        <end position="255"/>
    </location>
</feature>
<feature type="transmembrane region" description="Helical" evidence="7">
    <location>
        <begin position="267"/>
        <end position="287"/>
    </location>
</feature>
<feature type="transmembrane region" description="Helical" evidence="7">
    <location>
        <begin position="141"/>
        <end position="160"/>
    </location>
</feature>
<evidence type="ECO:0000313" key="11">
    <source>
        <dbReference type="EMBL" id="RKT43347.1"/>
    </source>
</evidence>
<dbReference type="EMBL" id="RBXL01000001">
    <property type="protein sequence ID" value="RKT43347.1"/>
    <property type="molecule type" value="Genomic_DNA"/>
</dbReference>
<dbReference type="PANTHER" id="PTHR33932">
    <property type="entry name" value="NA(+)/H(+) ANTIPORTER SUBUNIT B"/>
    <property type="match status" value="1"/>
</dbReference>
<comment type="similarity">
    <text evidence="2">Belongs to the CPA3 antiporters (TC 2.A.63) subunit B family.</text>
</comment>
<comment type="subcellular location">
    <subcellularLocation>
        <location evidence="1">Cell membrane</location>
        <topology evidence="1">Multi-pass membrane protein</topology>
    </subcellularLocation>
</comment>
<feature type="transmembrane region" description="Helical" evidence="7">
    <location>
        <begin position="76"/>
        <end position="93"/>
    </location>
</feature>
<evidence type="ECO:0000256" key="4">
    <source>
        <dbReference type="ARBA" id="ARBA00022692"/>
    </source>
</evidence>
<dbReference type="InterPro" id="IPR046806">
    <property type="entry name" value="MrpA_C/MbhE"/>
</dbReference>
<reference evidence="11 12" key="1">
    <citation type="submission" date="2018-10" db="EMBL/GenBank/DDBJ databases">
        <title>Genomic Encyclopedia of Archaeal and Bacterial Type Strains, Phase II (KMG-II): from individual species to whole genera.</title>
        <authorList>
            <person name="Goeker M."/>
        </authorList>
    </citation>
    <scope>NUCLEOTIDE SEQUENCE [LARGE SCALE GENOMIC DNA]</scope>
    <source>
        <strain evidence="11 12">DSM 235</strain>
    </source>
</reference>
<comment type="caution">
    <text evidence="11">The sequence shown here is derived from an EMBL/GenBank/DDBJ whole genome shotgun (WGS) entry which is preliminary data.</text>
</comment>
<feature type="transmembrane region" description="Helical" evidence="7">
    <location>
        <begin position="208"/>
        <end position="226"/>
    </location>
</feature>
<accession>A0A495V4T7</accession>
<sequence length="343" mass="36545">MLVATAIAVLRMRSLYAVVMLFGIYSLLTAGIFVSLDAVDVAFTEAAVGAGISTVLLLVTLAVTGHQQVRRNHSPALPLTVVIITGAVLVWGTQDMPAFGDPQAPIHHHVADRYIKDSPSEVGMPNMVTSVLASYRGFDTLGETAVVFTAGVGVMVLLGLRRRRNTDPDGDTTAAPGRPARGPWWRLPRREPAATGVATADKDDIIRVIARLLVPFILLFALYVQFHGDFGPGGGFQAGVIFAAGIILYAITYGLGHAMRLIPPRVLMPLAALGVLLFGGVGIAGMLRGGNFLNYNVLAHDPVHGQHYGIMLIELGVGITVAAVMLALFYAFFSRLEEPPKSQ</sequence>
<keyword evidence="4 7" id="KW-0812">Transmembrane</keyword>
<dbReference type="Proteomes" id="UP000274556">
    <property type="component" value="Unassembled WGS sequence"/>
</dbReference>
<dbReference type="NCBIfam" id="NF009162">
    <property type="entry name" value="PRK12508.1"/>
    <property type="match status" value="1"/>
</dbReference>
<dbReference type="NCBIfam" id="NF009159">
    <property type="entry name" value="PRK12504.1"/>
    <property type="match status" value="1"/>
</dbReference>
<dbReference type="InterPro" id="IPR025383">
    <property type="entry name" value="MrpA_C/MbhD"/>
</dbReference>
<evidence type="ECO:0000256" key="5">
    <source>
        <dbReference type="ARBA" id="ARBA00022989"/>
    </source>
</evidence>
<evidence type="ECO:0000259" key="9">
    <source>
        <dbReference type="Pfam" id="PF13244"/>
    </source>
</evidence>
<evidence type="ECO:0000256" key="2">
    <source>
        <dbReference type="ARBA" id="ARBA00009425"/>
    </source>
</evidence>